<evidence type="ECO:0000256" key="4">
    <source>
        <dbReference type="SAM" id="MobiDB-lite"/>
    </source>
</evidence>
<sequence>MVQTHVIDKEKLEKDLKRLNDKLAFTLFECNAKDEQIKKQTKIVQEAVAEWPAQFDGVVKECMQQLHFVREEQKQRIHDVVMKASKEFEEAHIVFEEQLSKTSKSLAKSGLILAHTTSKLMRLESYIESRGHVTLEQPKSNPALQNISFPSTTDIGSEDKKCKIEGINSCKSVGPSDISLMDDFLGMEKLAVVSVEKAPEISCPSLEENNEINGLPEARPNRISSKESCSIDILNGDIPGWLRDVVKVILEQKCFTHKNLDDICEDIRLALSYLNNADQYPCGEVNVADILSIKGTKQQPQRDLSQSIGKIIDLIEGISMPAEDYDNSYSLYKKDGNIRTHKNQGMLIGYMQFLHVCYDLLNDKLSCLPVLTNLDYDDFPTEDMQYVDKEEIKNFEDKVISSKSEKKALEGRLQSAINQLQESEKTINNFKLELQTLKELNRILEEQVQNHAFINVDLDTRLTKTNLKEANHKVFALKVELKNKNQYCEDALKFSSNLKDCHNHISSNLSKKWSDNDVNQRDKPLHTHRNMISGTNNSEIHSQLMINEMEEQYVQTEQRLTMVDIVLDVEEGTSN</sequence>
<dbReference type="EMBL" id="CM000839">
    <property type="protein sequence ID" value="KRH54895.1"/>
    <property type="molecule type" value="Genomic_DNA"/>
</dbReference>
<evidence type="ECO:0000256" key="3">
    <source>
        <dbReference type="SAM" id="Coils"/>
    </source>
</evidence>
<proteinExistence type="inferred from homology"/>
<reference evidence="5" key="3">
    <citation type="submission" date="2018-07" db="EMBL/GenBank/DDBJ databases">
        <title>WGS assembly of Glycine max.</title>
        <authorList>
            <person name="Schmutz J."/>
            <person name="Cannon S."/>
            <person name="Schlueter J."/>
            <person name="Ma J."/>
            <person name="Mitros T."/>
            <person name="Nelson W."/>
            <person name="Hyten D."/>
            <person name="Song Q."/>
            <person name="Thelen J."/>
            <person name="Cheng J."/>
            <person name="Xu D."/>
            <person name="Hellsten U."/>
            <person name="May G."/>
            <person name="Yu Y."/>
            <person name="Sakurai T."/>
            <person name="Umezawa T."/>
            <person name="Bhattacharyya M."/>
            <person name="Sandhu D."/>
            <person name="Valliyodan B."/>
            <person name="Lindquist E."/>
            <person name="Peto M."/>
            <person name="Grant D."/>
            <person name="Shu S."/>
            <person name="Goodstein D."/>
            <person name="Barry K."/>
            <person name="Futrell-Griggs M."/>
            <person name="Abernathy B."/>
            <person name="Du J."/>
            <person name="Tian Z."/>
            <person name="Zhu L."/>
            <person name="Gill N."/>
            <person name="Joshi T."/>
            <person name="Libault M."/>
            <person name="Sethuraman A."/>
            <person name="Zhang X."/>
            <person name="Shinozaki K."/>
            <person name="Nguyen H."/>
            <person name="Wing R."/>
            <person name="Cregan P."/>
            <person name="Specht J."/>
            <person name="Grimwood J."/>
            <person name="Rokhsar D."/>
            <person name="Stacey G."/>
            <person name="Shoemaker R."/>
            <person name="Jackson S."/>
        </authorList>
    </citation>
    <scope>NUCLEOTIDE SEQUENCE</scope>
    <source>
        <tissue evidence="5">Callus</tissue>
    </source>
</reference>
<name>A0A0R0JWF2_SOYBN</name>
<dbReference type="Pfam" id="PF05911">
    <property type="entry name" value="FPP"/>
    <property type="match status" value="2"/>
</dbReference>
<feature type="coiled-coil region" evidence="3">
    <location>
        <begin position="2"/>
        <end position="29"/>
    </location>
</feature>
<dbReference type="InterPro" id="IPR008587">
    <property type="entry name" value="FPP_plant"/>
</dbReference>
<protein>
    <submittedName>
        <fullName evidence="5 6">Uncharacterized protein</fullName>
    </submittedName>
</protein>
<evidence type="ECO:0000256" key="2">
    <source>
        <dbReference type="ARBA" id="ARBA00023054"/>
    </source>
</evidence>
<comment type="similarity">
    <text evidence="1">Belongs to the FPP family.</text>
</comment>
<dbReference type="SMR" id="A0A0R0JWF2"/>
<feature type="coiled-coil region" evidence="3">
    <location>
        <begin position="392"/>
        <end position="447"/>
    </location>
</feature>
<evidence type="ECO:0000256" key="1">
    <source>
        <dbReference type="ARBA" id="ARBA00005921"/>
    </source>
</evidence>
<evidence type="ECO:0000313" key="5">
    <source>
        <dbReference type="EMBL" id="KRH54895.1"/>
    </source>
</evidence>
<dbReference type="EnsemblPlants" id="KRH54895">
    <property type="protein sequence ID" value="KRH54895"/>
    <property type="gene ID" value="GLYMA_06G217300"/>
</dbReference>
<gene>
    <name evidence="5" type="ORF">GLYMA_06G217300</name>
</gene>
<reference evidence="5 6" key="1">
    <citation type="journal article" date="2010" name="Nature">
        <title>Genome sequence of the palaeopolyploid soybean.</title>
        <authorList>
            <person name="Schmutz J."/>
            <person name="Cannon S.B."/>
            <person name="Schlueter J."/>
            <person name="Ma J."/>
            <person name="Mitros T."/>
            <person name="Nelson W."/>
            <person name="Hyten D.L."/>
            <person name="Song Q."/>
            <person name="Thelen J.J."/>
            <person name="Cheng J."/>
            <person name="Xu D."/>
            <person name="Hellsten U."/>
            <person name="May G.D."/>
            <person name="Yu Y."/>
            <person name="Sakurai T."/>
            <person name="Umezawa T."/>
            <person name="Bhattacharyya M.K."/>
            <person name="Sandhu D."/>
            <person name="Valliyodan B."/>
            <person name="Lindquist E."/>
            <person name="Peto M."/>
            <person name="Grant D."/>
            <person name="Shu S."/>
            <person name="Goodstein D."/>
            <person name="Barry K."/>
            <person name="Futrell-Griggs M."/>
            <person name="Abernathy B."/>
            <person name="Du J."/>
            <person name="Tian Z."/>
            <person name="Zhu L."/>
            <person name="Gill N."/>
            <person name="Joshi T."/>
            <person name="Libault M."/>
            <person name="Sethuraman A."/>
            <person name="Zhang X.-C."/>
            <person name="Shinozaki K."/>
            <person name="Nguyen H.T."/>
            <person name="Wing R.A."/>
            <person name="Cregan P."/>
            <person name="Specht J."/>
            <person name="Grimwood J."/>
            <person name="Rokhsar D."/>
            <person name="Stacey G."/>
            <person name="Shoemaker R.C."/>
            <person name="Jackson S.A."/>
        </authorList>
    </citation>
    <scope>NUCLEOTIDE SEQUENCE</scope>
    <source>
        <strain evidence="6">cv. Williams 82</strain>
        <tissue evidence="5">Callus</tissue>
    </source>
</reference>
<keyword evidence="7" id="KW-1185">Reference proteome</keyword>
<dbReference type="AlphaFoldDB" id="A0A0R0JWF2"/>
<feature type="region of interest" description="Disordered" evidence="4">
    <location>
        <begin position="512"/>
        <end position="536"/>
    </location>
</feature>
<dbReference type="InParanoid" id="A0A0R0JWF2"/>
<evidence type="ECO:0000313" key="7">
    <source>
        <dbReference type="Proteomes" id="UP000008827"/>
    </source>
</evidence>
<feature type="compositionally biased region" description="Basic and acidic residues" evidence="4">
    <location>
        <begin position="512"/>
        <end position="525"/>
    </location>
</feature>
<reference evidence="6" key="2">
    <citation type="submission" date="2018-02" db="UniProtKB">
        <authorList>
            <consortium name="EnsemblPlants"/>
        </authorList>
    </citation>
    <scope>IDENTIFICATION</scope>
    <source>
        <strain evidence="6">Williams 82</strain>
    </source>
</reference>
<dbReference type="PANTHER" id="PTHR31580:SF22">
    <property type="entry name" value="FILAMENT-LIKE PLANT PROTEIN 7"/>
    <property type="match status" value="1"/>
</dbReference>
<dbReference type="PANTHER" id="PTHR31580">
    <property type="entry name" value="FILAMENT-LIKE PLANT PROTEIN 4"/>
    <property type="match status" value="1"/>
</dbReference>
<organism evidence="5">
    <name type="scientific">Glycine max</name>
    <name type="common">Soybean</name>
    <name type="synonym">Glycine hispida</name>
    <dbReference type="NCBI Taxonomy" id="3847"/>
    <lineage>
        <taxon>Eukaryota</taxon>
        <taxon>Viridiplantae</taxon>
        <taxon>Streptophyta</taxon>
        <taxon>Embryophyta</taxon>
        <taxon>Tracheophyta</taxon>
        <taxon>Spermatophyta</taxon>
        <taxon>Magnoliopsida</taxon>
        <taxon>eudicotyledons</taxon>
        <taxon>Gunneridae</taxon>
        <taxon>Pentapetalae</taxon>
        <taxon>rosids</taxon>
        <taxon>fabids</taxon>
        <taxon>Fabales</taxon>
        <taxon>Fabaceae</taxon>
        <taxon>Papilionoideae</taxon>
        <taxon>50 kb inversion clade</taxon>
        <taxon>NPAAA clade</taxon>
        <taxon>indigoferoid/millettioid clade</taxon>
        <taxon>Phaseoleae</taxon>
        <taxon>Glycine</taxon>
        <taxon>Glycine subgen. Soja</taxon>
    </lineage>
</organism>
<dbReference type="Proteomes" id="UP000008827">
    <property type="component" value="Chromosome 6"/>
</dbReference>
<dbReference type="STRING" id="3847.A0A0R0JWF2"/>
<dbReference type="Gramene" id="KRH54895">
    <property type="protein sequence ID" value="KRH54895"/>
    <property type="gene ID" value="GLYMA_06G217300"/>
</dbReference>
<keyword evidence="2 3" id="KW-0175">Coiled coil</keyword>
<accession>A0A0R0JWF2</accession>
<evidence type="ECO:0000313" key="6">
    <source>
        <dbReference type="EnsemblPlants" id="KRH54895"/>
    </source>
</evidence>